<feature type="domain" description="Tetrapyrrole biosynthesis glutamyl-tRNA reductase dimerisation" evidence="15">
    <location>
        <begin position="316"/>
        <end position="417"/>
    </location>
</feature>
<evidence type="ECO:0000256" key="9">
    <source>
        <dbReference type="HAMAP-Rule" id="MF_00087"/>
    </source>
</evidence>
<comment type="catalytic activity">
    <reaction evidence="7 9 14">
        <text>(S)-4-amino-5-oxopentanoate + tRNA(Glu) + NADP(+) = L-glutamyl-tRNA(Glu) + NADPH + H(+)</text>
        <dbReference type="Rhea" id="RHEA:12344"/>
        <dbReference type="Rhea" id="RHEA-COMP:9663"/>
        <dbReference type="Rhea" id="RHEA-COMP:9680"/>
        <dbReference type="ChEBI" id="CHEBI:15378"/>
        <dbReference type="ChEBI" id="CHEBI:57501"/>
        <dbReference type="ChEBI" id="CHEBI:57783"/>
        <dbReference type="ChEBI" id="CHEBI:58349"/>
        <dbReference type="ChEBI" id="CHEBI:78442"/>
        <dbReference type="ChEBI" id="CHEBI:78520"/>
        <dbReference type="EC" id="1.2.1.70"/>
    </reaction>
</comment>
<dbReference type="Pfam" id="PF00745">
    <property type="entry name" value="GlutR_dimer"/>
    <property type="match status" value="1"/>
</dbReference>
<dbReference type="InterPro" id="IPR015896">
    <property type="entry name" value="4pyrrol_synth_GluRdtase_dimer"/>
</dbReference>
<comment type="similarity">
    <text evidence="2 9 14">Belongs to the glutamyl-tRNA reductase family.</text>
</comment>
<feature type="domain" description="Quinate/shikimate 5-dehydrogenase/glutamyl-tRNA reductase" evidence="16">
    <location>
        <begin position="166"/>
        <end position="302"/>
    </location>
</feature>
<comment type="function">
    <text evidence="9">Catalyzes the NADPH-dependent reduction of glutamyl-tRNA(Glu) to glutamate 1-semialdehyde (GSA).</text>
</comment>
<comment type="pathway">
    <text evidence="1 9 14">Porphyrin-containing compound metabolism; protoporphyrin-IX biosynthesis; 5-aminolevulinate from L-glutamyl-tRNA(Glu): step 1/2.</text>
</comment>
<dbReference type="InterPro" id="IPR015895">
    <property type="entry name" value="4pyrrol_synth_GluRdtase_N"/>
</dbReference>
<dbReference type="PANTHER" id="PTHR43013:SF1">
    <property type="entry name" value="GLUTAMYL-TRNA REDUCTASE"/>
    <property type="match status" value="1"/>
</dbReference>
<dbReference type="EMBL" id="AZAC01000001">
    <property type="protein sequence ID" value="KIX15870.1"/>
    <property type="molecule type" value="Genomic_DNA"/>
</dbReference>
<dbReference type="EC" id="1.2.1.70" evidence="3 9"/>
<evidence type="ECO:0000256" key="11">
    <source>
        <dbReference type="PIRSR" id="PIRSR000445-2"/>
    </source>
</evidence>
<dbReference type="FunCoup" id="A0A0D2K2K5">
    <property type="interactions" value="367"/>
</dbReference>
<keyword evidence="5 9" id="KW-0560">Oxidoreductase</keyword>
<evidence type="ECO:0000256" key="6">
    <source>
        <dbReference type="ARBA" id="ARBA00023244"/>
    </source>
</evidence>
<dbReference type="PATRIC" id="fig|1429043.3.peg.154"/>
<evidence type="ECO:0000313" key="18">
    <source>
        <dbReference type="EMBL" id="KIX15870.1"/>
    </source>
</evidence>
<evidence type="ECO:0000256" key="1">
    <source>
        <dbReference type="ARBA" id="ARBA00005059"/>
    </source>
</evidence>
<dbReference type="InterPro" id="IPR036343">
    <property type="entry name" value="GluRdtase_N_sf"/>
</dbReference>
<feature type="binding site" evidence="9 11">
    <location>
        <begin position="109"/>
        <end position="111"/>
    </location>
    <ligand>
        <name>substrate</name>
    </ligand>
</feature>
<evidence type="ECO:0000313" key="19">
    <source>
        <dbReference type="Proteomes" id="UP000032233"/>
    </source>
</evidence>
<organism evidence="18 19">
    <name type="scientific">Dethiosulfatarculus sandiegensis</name>
    <dbReference type="NCBI Taxonomy" id="1429043"/>
    <lineage>
        <taxon>Bacteria</taxon>
        <taxon>Pseudomonadati</taxon>
        <taxon>Thermodesulfobacteriota</taxon>
        <taxon>Desulfarculia</taxon>
        <taxon>Desulfarculales</taxon>
        <taxon>Desulfarculaceae</taxon>
        <taxon>Dethiosulfatarculus</taxon>
    </lineage>
</organism>
<dbReference type="FunFam" id="3.30.460.30:FF:000001">
    <property type="entry name" value="Glutamyl-tRNA reductase"/>
    <property type="match status" value="1"/>
</dbReference>
<feature type="binding site" evidence="9 12">
    <location>
        <begin position="184"/>
        <end position="189"/>
    </location>
    <ligand>
        <name>NADP(+)</name>
        <dbReference type="ChEBI" id="CHEBI:58349"/>
    </ligand>
</feature>
<sequence>MGVNHKTAPVKVRECLAPEPEKVPDMVTDALMLPGVNEALLVSTCNRVEMLVACDCLQDTEDNLCAWLTNGKGLDSRKLVKSLYLHKDQEAVRHLFRVASSLDSMVIGEPQILGQIKDAYRIASEAGTTRTVLNRLMHKTFHVAKRVRTETLIGGAAVSVSYAAVELAKKIFDELTGLNALLIGAGEMAELAAEHLLAQGVASVTVANRTLERAMELARNLGGGKAYRLDDLPLILGEVDIVITSTGSPVPVITPELAKKAVRQRKGNPLFFIDIAVPRDVDPKVGGFDGCFIFDIDDLSQVVQGNLRIRLKEAQKAEYIVDQEVVKFNHWLSSLDVVPTITDLTAKAEDIRQTELARTLKDLKGLSPEDSEALERLTRSLVKKLIHDPILFLKEQAHEKKPETKKEHTALFRRIFYLGEK</sequence>
<dbReference type="PANTHER" id="PTHR43013">
    <property type="entry name" value="GLUTAMYL-TRNA REDUCTASE"/>
    <property type="match status" value="1"/>
</dbReference>
<dbReference type="GO" id="GO:0019353">
    <property type="term" value="P:protoporphyrinogen IX biosynthetic process from glutamate"/>
    <property type="evidence" value="ECO:0007669"/>
    <property type="project" value="TreeGrafter"/>
</dbReference>
<dbReference type="Pfam" id="PF01488">
    <property type="entry name" value="Shikimate_DH"/>
    <property type="match status" value="1"/>
</dbReference>
<dbReference type="InterPro" id="IPR000343">
    <property type="entry name" value="4pyrrol_synth_GluRdtase"/>
</dbReference>
<keyword evidence="4 9" id="KW-0521">NADP</keyword>
<dbReference type="SUPFAM" id="SSF51735">
    <property type="entry name" value="NAD(P)-binding Rossmann-fold domains"/>
    <property type="match status" value="1"/>
</dbReference>
<dbReference type="InParanoid" id="A0A0D2K2K5"/>
<dbReference type="PROSITE" id="PS00747">
    <property type="entry name" value="GLUTR"/>
    <property type="match status" value="1"/>
</dbReference>
<dbReference type="SUPFAM" id="SSF69075">
    <property type="entry name" value="Glutamyl tRNA-reductase dimerization domain"/>
    <property type="match status" value="1"/>
</dbReference>
<evidence type="ECO:0000259" key="16">
    <source>
        <dbReference type="Pfam" id="PF01488"/>
    </source>
</evidence>
<evidence type="ECO:0000256" key="10">
    <source>
        <dbReference type="PIRSR" id="PIRSR000445-1"/>
    </source>
</evidence>
<gene>
    <name evidence="9" type="primary">hemA</name>
    <name evidence="18" type="ORF">X474_00755</name>
</gene>
<evidence type="ECO:0000256" key="14">
    <source>
        <dbReference type="RuleBase" id="RU000584"/>
    </source>
</evidence>
<proteinExistence type="inferred from homology"/>
<dbReference type="GO" id="GO:0050661">
    <property type="term" value="F:NADP binding"/>
    <property type="evidence" value="ECO:0007669"/>
    <property type="project" value="InterPro"/>
</dbReference>
<evidence type="ECO:0000259" key="17">
    <source>
        <dbReference type="Pfam" id="PF05201"/>
    </source>
</evidence>
<comment type="subunit">
    <text evidence="9">Homodimer.</text>
</comment>
<evidence type="ECO:0000256" key="13">
    <source>
        <dbReference type="PIRSR" id="PIRSR000445-4"/>
    </source>
</evidence>
<evidence type="ECO:0000256" key="3">
    <source>
        <dbReference type="ARBA" id="ARBA00012970"/>
    </source>
</evidence>
<accession>A0A0D2K2K5</accession>
<evidence type="ECO:0000256" key="2">
    <source>
        <dbReference type="ARBA" id="ARBA00005916"/>
    </source>
</evidence>
<dbReference type="InterPro" id="IPR036291">
    <property type="entry name" value="NAD(P)-bd_dom_sf"/>
</dbReference>
<dbReference type="CDD" id="cd05213">
    <property type="entry name" value="NAD_bind_Glutamyl_tRNA_reduct"/>
    <property type="match status" value="1"/>
</dbReference>
<dbReference type="AlphaFoldDB" id="A0A0D2K2K5"/>
<feature type="binding site" evidence="9 11">
    <location>
        <position position="115"/>
    </location>
    <ligand>
        <name>substrate</name>
    </ligand>
</feature>
<dbReference type="Pfam" id="PF05201">
    <property type="entry name" value="GlutR_N"/>
    <property type="match status" value="1"/>
</dbReference>
<comment type="caution">
    <text evidence="18">The sequence shown here is derived from an EMBL/GenBank/DDBJ whole genome shotgun (WGS) entry which is preliminary data.</text>
</comment>
<dbReference type="PIRSF" id="PIRSF000445">
    <property type="entry name" value="4pyrrol_synth_GluRdtase"/>
    <property type="match status" value="1"/>
</dbReference>
<dbReference type="SUPFAM" id="SSF69742">
    <property type="entry name" value="Glutamyl tRNA-reductase catalytic, N-terminal domain"/>
    <property type="match status" value="1"/>
</dbReference>
<dbReference type="InterPro" id="IPR006151">
    <property type="entry name" value="Shikm_DH/Glu-tRNA_Rdtase"/>
</dbReference>
<dbReference type="Gene3D" id="3.40.50.720">
    <property type="entry name" value="NAD(P)-binding Rossmann-like Domain"/>
    <property type="match status" value="1"/>
</dbReference>
<keyword evidence="19" id="KW-1185">Reference proteome</keyword>
<dbReference type="Gene3D" id="3.30.460.30">
    <property type="entry name" value="Glutamyl-tRNA reductase, N-terminal domain"/>
    <property type="match status" value="1"/>
</dbReference>
<reference evidence="18 19" key="1">
    <citation type="submission" date="2013-11" db="EMBL/GenBank/DDBJ databases">
        <title>Metagenomic analysis of a methanogenic consortium involved in long chain n-alkane degradation.</title>
        <authorList>
            <person name="Davidova I.A."/>
            <person name="Callaghan A.V."/>
            <person name="Wawrik B."/>
            <person name="Pruitt S."/>
            <person name="Marks C."/>
            <person name="Duncan K.E."/>
            <person name="Suflita J.M."/>
        </authorList>
    </citation>
    <scope>NUCLEOTIDE SEQUENCE [LARGE SCALE GENOMIC DNA]</scope>
    <source>
        <strain evidence="18 19">SPR</strain>
    </source>
</reference>
<name>A0A0D2K2K5_9BACT</name>
<feature type="domain" description="Glutamyl-tRNA reductase N-terminal" evidence="17">
    <location>
        <begin position="2"/>
        <end position="151"/>
    </location>
</feature>
<dbReference type="STRING" id="1429043.X474_00755"/>
<feature type="binding site" evidence="9 11">
    <location>
        <begin position="44"/>
        <end position="47"/>
    </location>
    <ligand>
        <name>substrate</name>
    </ligand>
</feature>
<evidence type="ECO:0000259" key="15">
    <source>
        <dbReference type="Pfam" id="PF00745"/>
    </source>
</evidence>
<feature type="active site" description="Nucleophile" evidence="9 10">
    <location>
        <position position="45"/>
    </location>
</feature>
<dbReference type="FunFam" id="3.40.50.720:FF:000031">
    <property type="entry name" value="Glutamyl-tRNA reductase"/>
    <property type="match status" value="1"/>
</dbReference>
<evidence type="ECO:0000256" key="8">
    <source>
        <dbReference type="ARBA" id="ARBA00068659"/>
    </source>
</evidence>
<dbReference type="InterPro" id="IPR018214">
    <property type="entry name" value="GluRdtase_CS"/>
</dbReference>
<evidence type="ECO:0000256" key="5">
    <source>
        <dbReference type="ARBA" id="ARBA00023002"/>
    </source>
</evidence>
<dbReference type="GO" id="GO:0008883">
    <property type="term" value="F:glutamyl-tRNA reductase activity"/>
    <property type="evidence" value="ECO:0007669"/>
    <property type="project" value="UniProtKB-UniRule"/>
</dbReference>
<keyword evidence="6 9" id="KW-0627">Porphyrin biosynthesis</keyword>
<feature type="binding site" evidence="9 11">
    <location>
        <position position="104"/>
    </location>
    <ligand>
        <name>substrate</name>
    </ligand>
</feature>
<comment type="domain">
    <text evidence="9">Possesses an unusual extended V-shaped dimeric structure with each monomer consisting of three distinct domains arranged along a curved 'spinal' alpha-helix. The N-terminal catalytic domain specifically recognizes the glutamate moiety of the substrate. The second domain is the NADPH-binding domain, and the third C-terminal domain is responsible for dimerization.</text>
</comment>
<dbReference type="InterPro" id="IPR036453">
    <property type="entry name" value="GluRdtase_dimer_dom_sf"/>
</dbReference>
<feature type="site" description="Important for activity" evidence="9 13">
    <location>
        <position position="94"/>
    </location>
</feature>
<dbReference type="Proteomes" id="UP000032233">
    <property type="component" value="Unassembled WGS sequence"/>
</dbReference>
<dbReference type="NCBIfam" id="TIGR01035">
    <property type="entry name" value="hemA"/>
    <property type="match status" value="1"/>
</dbReference>
<comment type="miscellaneous">
    <text evidence="9">During catalysis, the active site Cys acts as a nucleophile attacking the alpha-carbonyl group of tRNA-bound glutamate with the formation of a thioester intermediate between enzyme and glutamate, and the concomitant release of tRNA(Glu). The thioester intermediate is finally reduced by direct hydride transfer from NADPH, to form the product GSA.</text>
</comment>
<protein>
    <recommendedName>
        <fullName evidence="8 9">Glutamyl-tRNA reductase</fullName>
        <shortName evidence="9">GluTR</shortName>
        <ecNumber evidence="3 9">1.2.1.70</ecNumber>
    </recommendedName>
</protein>
<dbReference type="UniPathway" id="UPA00251">
    <property type="reaction ID" value="UER00316"/>
</dbReference>
<dbReference type="HAMAP" id="MF_00087">
    <property type="entry name" value="Glu_tRNA_reductase"/>
    <property type="match status" value="1"/>
</dbReference>
<evidence type="ECO:0000256" key="12">
    <source>
        <dbReference type="PIRSR" id="PIRSR000445-3"/>
    </source>
</evidence>
<evidence type="ECO:0000256" key="4">
    <source>
        <dbReference type="ARBA" id="ARBA00022857"/>
    </source>
</evidence>
<evidence type="ECO:0000256" key="7">
    <source>
        <dbReference type="ARBA" id="ARBA00047464"/>
    </source>
</evidence>